<dbReference type="Pfam" id="PF00289">
    <property type="entry name" value="Biotin_carb_N"/>
    <property type="match status" value="1"/>
</dbReference>
<dbReference type="PROSITE" id="PS00866">
    <property type="entry name" value="CPSASE_1"/>
    <property type="match status" value="1"/>
</dbReference>
<proteinExistence type="predicted"/>
<evidence type="ECO:0000256" key="4">
    <source>
        <dbReference type="ARBA" id="ARBA00022840"/>
    </source>
</evidence>
<protein>
    <submittedName>
        <fullName evidence="10">Acetyl-/propionyl-coenzyme A carboxylase alpha chain</fullName>
    </submittedName>
</protein>
<dbReference type="GO" id="GO:0016874">
    <property type="term" value="F:ligase activity"/>
    <property type="evidence" value="ECO:0007669"/>
    <property type="project" value="UniProtKB-KW"/>
</dbReference>
<dbReference type="PROSITE" id="PS50975">
    <property type="entry name" value="ATP_GRASP"/>
    <property type="match status" value="1"/>
</dbReference>
<dbReference type="AlphaFoldDB" id="A0A446CG74"/>
<evidence type="ECO:0000256" key="5">
    <source>
        <dbReference type="ARBA" id="ARBA00023267"/>
    </source>
</evidence>
<dbReference type="RefSeq" id="WP_129241010.1">
    <property type="nucleotide sequence ID" value="NZ_UFQC01000010.1"/>
</dbReference>
<accession>A0A446CG74</accession>
<dbReference type="InterPro" id="IPR011761">
    <property type="entry name" value="ATP-grasp"/>
</dbReference>
<dbReference type="PROSITE" id="PS00867">
    <property type="entry name" value="CPSASE_2"/>
    <property type="match status" value="1"/>
</dbReference>
<dbReference type="PANTHER" id="PTHR18866">
    <property type="entry name" value="CARBOXYLASE:PYRUVATE/ACETYL-COA/PROPIONYL-COA CARBOXYLASE"/>
    <property type="match status" value="1"/>
</dbReference>
<dbReference type="FunFam" id="3.40.50.20:FF:000010">
    <property type="entry name" value="Propionyl-CoA carboxylase subunit alpha"/>
    <property type="match status" value="1"/>
</dbReference>
<dbReference type="PROSITE" id="PS50979">
    <property type="entry name" value="BC"/>
    <property type="match status" value="1"/>
</dbReference>
<dbReference type="InterPro" id="IPR011764">
    <property type="entry name" value="Biotin_carboxylation_dom"/>
</dbReference>
<evidence type="ECO:0000259" key="9">
    <source>
        <dbReference type="PROSITE" id="PS50979"/>
    </source>
</evidence>
<gene>
    <name evidence="10" type="primary">accA1_2</name>
    <name evidence="10" type="ORF">AVE30378_02310</name>
</gene>
<dbReference type="InterPro" id="IPR005479">
    <property type="entry name" value="CPAse_ATP-bd"/>
</dbReference>
<dbReference type="Gene3D" id="2.40.50.100">
    <property type="match status" value="1"/>
</dbReference>
<feature type="domain" description="Biotin carboxylation" evidence="9">
    <location>
        <begin position="2"/>
        <end position="444"/>
    </location>
</feature>
<dbReference type="InterPro" id="IPR016185">
    <property type="entry name" value="PreATP-grasp_dom_sf"/>
</dbReference>
<dbReference type="CDD" id="cd06850">
    <property type="entry name" value="biotinyl_domain"/>
    <property type="match status" value="1"/>
</dbReference>
<keyword evidence="2" id="KW-0436">Ligase</keyword>
<dbReference type="SUPFAM" id="SSF51230">
    <property type="entry name" value="Single hybrid motif"/>
    <property type="match status" value="1"/>
</dbReference>
<dbReference type="SUPFAM" id="SSF56059">
    <property type="entry name" value="Glutathione synthetase ATP-binding domain-like"/>
    <property type="match status" value="1"/>
</dbReference>
<dbReference type="GO" id="GO:0005524">
    <property type="term" value="F:ATP binding"/>
    <property type="evidence" value="ECO:0007669"/>
    <property type="project" value="UniProtKB-UniRule"/>
</dbReference>
<dbReference type="PANTHER" id="PTHR18866:SF33">
    <property type="entry name" value="METHYLCROTONOYL-COA CARBOXYLASE SUBUNIT ALPHA, MITOCHONDRIAL-RELATED"/>
    <property type="match status" value="1"/>
</dbReference>
<dbReference type="SUPFAM" id="SSF51246">
    <property type="entry name" value="Rudiment single hybrid motif"/>
    <property type="match status" value="1"/>
</dbReference>
<name>A0A446CG74_9BURK</name>
<dbReference type="InterPro" id="IPR005481">
    <property type="entry name" value="BC-like_N"/>
</dbReference>
<evidence type="ECO:0000313" key="10">
    <source>
        <dbReference type="EMBL" id="SSW66825.1"/>
    </source>
</evidence>
<evidence type="ECO:0000256" key="2">
    <source>
        <dbReference type="ARBA" id="ARBA00022598"/>
    </source>
</evidence>
<dbReference type="Gene3D" id="3.30.470.20">
    <property type="entry name" value="ATP-grasp fold, B domain"/>
    <property type="match status" value="1"/>
</dbReference>
<dbReference type="InterPro" id="IPR050856">
    <property type="entry name" value="Biotin_carboxylase_complex"/>
</dbReference>
<dbReference type="EMBL" id="UFQC01000010">
    <property type="protein sequence ID" value="SSW66825.1"/>
    <property type="molecule type" value="Genomic_DNA"/>
</dbReference>
<dbReference type="Pfam" id="PF02785">
    <property type="entry name" value="Biotin_carb_C"/>
    <property type="match status" value="1"/>
</dbReference>
<evidence type="ECO:0000313" key="11">
    <source>
        <dbReference type="Proteomes" id="UP000289465"/>
    </source>
</evidence>
<dbReference type="InterPro" id="IPR011054">
    <property type="entry name" value="Rudment_hybrid_motif"/>
</dbReference>
<dbReference type="OrthoDB" id="9803706at2"/>
<evidence type="ECO:0000256" key="3">
    <source>
        <dbReference type="ARBA" id="ARBA00022741"/>
    </source>
</evidence>
<evidence type="ECO:0000256" key="6">
    <source>
        <dbReference type="PROSITE-ProRule" id="PRU00409"/>
    </source>
</evidence>
<dbReference type="PROSITE" id="PS50968">
    <property type="entry name" value="BIOTINYL_LIPOYL"/>
    <property type="match status" value="1"/>
</dbReference>
<dbReference type="SMART" id="SM00878">
    <property type="entry name" value="Biotin_carb_C"/>
    <property type="match status" value="1"/>
</dbReference>
<dbReference type="GO" id="GO:0046872">
    <property type="term" value="F:metal ion binding"/>
    <property type="evidence" value="ECO:0007669"/>
    <property type="project" value="InterPro"/>
</dbReference>
<dbReference type="InterPro" id="IPR011053">
    <property type="entry name" value="Single_hybrid_motif"/>
</dbReference>
<feature type="domain" description="Lipoyl-binding" evidence="7">
    <location>
        <begin position="576"/>
        <end position="654"/>
    </location>
</feature>
<dbReference type="Pfam" id="PF00364">
    <property type="entry name" value="Biotin_lipoyl"/>
    <property type="match status" value="1"/>
</dbReference>
<keyword evidence="4 6" id="KW-0067">ATP-binding</keyword>
<keyword evidence="5" id="KW-0092">Biotin</keyword>
<evidence type="ECO:0000259" key="7">
    <source>
        <dbReference type="PROSITE" id="PS50968"/>
    </source>
</evidence>
<sequence length="655" mass="69829">MRFDTLLVANRGEIALRVIRAARALGLRTVAVYSDADAESRHVREADMAVRIGAAPAQASYRNVDAILRACALTGAQAVHPGYGFLSENAEFARAVAEAGLTFVGPPAEVIALMGNKARAKEALQRADVPTVPGAQGISDDRELSARARAIGYPVLLKAAAGGGGRGMRLAQDDAALAQALPLARSEALGAFGSDELILEKAILAARHVEIQVLCDEHGNALHLGERDCSLQRRYQKLVEESPSPAVSPALRERMGAVAVRACQAIGYVGAGTLEFLLDEAGGFYFMEMNTRLQVEHGVTELVTGIDLVQWQLRVAQGEPLAFRQEDVRSRGHAMELRVCAEDPASGFVPQVGTVLRWIEPPGLRVDTALEDGLEITPHYDSMLAKYLAWGETREECIRKLARACEAGGLLGVRSNLHFLARAIDHPEFRDGGVTTTFLAGQDMASAHWRAEPSEHALAAAALALAGWPAGGAPQGLAAPGEVALDDASDGKPRLLRVAQEADGGLLVRAWDGHVAEGECRQIRIDAAHRRDGEMALVLGGLRRRLRVALEGGTGIAWVQDGASVWRFLRATRFAGREDQQPGQARLLRAPMSGRVISVDVRDGDSVTAQQTVLVLESMKMEMSITAGAAGIVAKLAVAAGDQISTGKALMEVQQ</sequence>
<dbReference type="Proteomes" id="UP000289465">
    <property type="component" value="Unassembled WGS sequence"/>
</dbReference>
<evidence type="ECO:0000256" key="1">
    <source>
        <dbReference type="ARBA" id="ARBA00001953"/>
    </source>
</evidence>
<feature type="domain" description="ATP-grasp" evidence="8">
    <location>
        <begin position="121"/>
        <end position="317"/>
    </location>
</feature>
<keyword evidence="3 6" id="KW-0547">Nucleotide-binding</keyword>
<dbReference type="InterPro" id="IPR000089">
    <property type="entry name" value="Biotin_lipoyl"/>
</dbReference>
<reference evidence="10 11" key="1">
    <citation type="submission" date="2018-07" db="EMBL/GenBank/DDBJ databases">
        <authorList>
            <person name="Peeters C."/>
        </authorList>
    </citation>
    <scope>NUCLEOTIDE SEQUENCE [LARGE SCALE GENOMIC DNA]</scope>
    <source>
        <strain evidence="10 11">LMG 30378</strain>
    </source>
</reference>
<evidence type="ECO:0000259" key="8">
    <source>
        <dbReference type="PROSITE" id="PS50975"/>
    </source>
</evidence>
<dbReference type="SUPFAM" id="SSF52440">
    <property type="entry name" value="PreATP-grasp domain"/>
    <property type="match status" value="1"/>
</dbReference>
<dbReference type="Pfam" id="PF02786">
    <property type="entry name" value="CPSase_L_D2"/>
    <property type="match status" value="1"/>
</dbReference>
<dbReference type="InterPro" id="IPR005482">
    <property type="entry name" value="Biotin_COase_C"/>
</dbReference>
<organism evidence="10 11">
    <name type="scientific">Achromobacter veterisilvae</name>
    <dbReference type="NCBI Taxonomy" id="2069367"/>
    <lineage>
        <taxon>Bacteria</taxon>
        <taxon>Pseudomonadati</taxon>
        <taxon>Pseudomonadota</taxon>
        <taxon>Betaproteobacteria</taxon>
        <taxon>Burkholderiales</taxon>
        <taxon>Alcaligenaceae</taxon>
        <taxon>Achromobacter</taxon>
    </lineage>
</organism>
<comment type="cofactor">
    <cofactor evidence="1">
        <name>biotin</name>
        <dbReference type="ChEBI" id="CHEBI:57586"/>
    </cofactor>
</comment>